<evidence type="ECO:0000259" key="4">
    <source>
        <dbReference type="Pfam" id="PF08028"/>
    </source>
</evidence>
<dbReference type="SUPFAM" id="SSF56645">
    <property type="entry name" value="Acyl-CoA dehydrogenase NM domain-like"/>
    <property type="match status" value="1"/>
</dbReference>
<dbReference type="GO" id="GO:0016712">
    <property type="term" value="F:oxidoreductase activity, acting on paired donors, with incorporation or reduction of molecular oxygen, reduced flavin or flavoprotein as one donor, and incorporation of one atom of oxygen"/>
    <property type="evidence" value="ECO:0007669"/>
    <property type="project" value="TreeGrafter"/>
</dbReference>
<dbReference type="PIRSF" id="PIRSF016578">
    <property type="entry name" value="HsaA"/>
    <property type="match status" value="1"/>
</dbReference>
<keyword evidence="5" id="KW-0503">Monooxygenase</keyword>
<dbReference type="InterPro" id="IPR050741">
    <property type="entry name" value="Acyl-CoA_dehydrogenase"/>
</dbReference>
<dbReference type="eggNOG" id="COG1960">
    <property type="taxonomic scope" value="Bacteria"/>
</dbReference>
<evidence type="ECO:0000256" key="2">
    <source>
        <dbReference type="ARBA" id="ARBA00049661"/>
    </source>
</evidence>
<dbReference type="Gene3D" id="2.40.110.10">
    <property type="entry name" value="Butyryl-CoA Dehydrogenase, subunit A, domain 2"/>
    <property type="match status" value="1"/>
</dbReference>
<dbReference type="InterPro" id="IPR054617">
    <property type="entry name" value="HsaA"/>
</dbReference>
<dbReference type="GO" id="GO:0005737">
    <property type="term" value="C:cytoplasm"/>
    <property type="evidence" value="ECO:0007669"/>
    <property type="project" value="TreeGrafter"/>
</dbReference>
<accession>A0A0A6UM00</accession>
<dbReference type="GO" id="GO:0050660">
    <property type="term" value="F:flavin adenine dinucleotide binding"/>
    <property type="evidence" value="ECO:0007669"/>
    <property type="project" value="InterPro"/>
</dbReference>
<dbReference type="STRING" id="1869.MB27_17275"/>
<comment type="similarity">
    <text evidence="2">Belongs to the HpaH/HsaA monooxygenase family.</text>
</comment>
<evidence type="ECO:0000313" key="6">
    <source>
        <dbReference type="Proteomes" id="UP000054537"/>
    </source>
</evidence>
<gene>
    <name evidence="5" type="ORF">MB27_17275</name>
</gene>
<proteinExistence type="inferred from homology"/>
<dbReference type="Gene3D" id="1.10.540.10">
    <property type="entry name" value="Acyl-CoA dehydrogenase/oxidase, N-terminal domain"/>
    <property type="match status" value="1"/>
</dbReference>
<evidence type="ECO:0000256" key="1">
    <source>
        <dbReference type="ARBA" id="ARBA00023002"/>
    </source>
</evidence>
<dbReference type="OrthoDB" id="3404950at2"/>
<name>A0A0A6UM00_ACTUT</name>
<dbReference type="GO" id="GO:0033539">
    <property type="term" value="P:fatty acid beta-oxidation using acyl-CoA dehydrogenase"/>
    <property type="evidence" value="ECO:0007669"/>
    <property type="project" value="TreeGrafter"/>
</dbReference>
<keyword evidence="6" id="KW-1185">Reference proteome</keyword>
<dbReference type="InterPro" id="IPR013786">
    <property type="entry name" value="AcylCoA_DH/ox_N"/>
</dbReference>
<protein>
    <submittedName>
        <fullName evidence="5">Monooxygenase</fullName>
    </submittedName>
</protein>
<reference evidence="5 6" key="1">
    <citation type="submission" date="2014-10" db="EMBL/GenBank/DDBJ databases">
        <title>Draft genome sequence of Actinoplanes utahensis NRRL 12052.</title>
        <authorList>
            <person name="Velasco-Bucheli B."/>
            <person name="del Cerro C."/>
            <person name="Hormigo D."/>
            <person name="Garcia J.L."/>
            <person name="Acebal C."/>
            <person name="Arroyo M."/>
            <person name="de la Mata I."/>
        </authorList>
    </citation>
    <scope>NUCLEOTIDE SEQUENCE [LARGE SCALE GENOMIC DNA]</scope>
    <source>
        <strain evidence="5 6">NRRL 12052</strain>
    </source>
</reference>
<dbReference type="Gene3D" id="1.20.140.10">
    <property type="entry name" value="Butyryl-CoA Dehydrogenase, subunit A, domain 3"/>
    <property type="match status" value="1"/>
</dbReference>
<dbReference type="Proteomes" id="UP000054537">
    <property type="component" value="Unassembled WGS sequence"/>
</dbReference>
<dbReference type="PANTHER" id="PTHR48083">
    <property type="entry name" value="MEDIUM-CHAIN SPECIFIC ACYL-COA DEHYDROGENASE, MITOCHONDRIAL-RELATED"/>
    <property type="match status" value="1"/>
</dbReference>
<dbReference type="Pfam" id="PF02771">
    <property type="entry name" value="Acyl-CoA_dh_N"/>
    <property type="match status" value="1"/>
</dbReference>
<comment type="caution">
    <text evidence="5">The sequence shown here is derived from an EMBL/GenBank/DDBJ whole genome shotgun (WGS) entry which is preliminary data.</text>
</comment>
<dbReference type="Pfam" id="PF08028">
    <property type="entry name" value="Acyl-CoA_dh_2"/>
    <property type="match status" value="1"/>
</dbReference>
<dbReference type="CDD" id="cd01159">
    <property type="entry name" value="NcnH"/>
    <property type="match status" value="1"/>
</dbReference>
<evidence type="ECO:0000259" key="3">
    <source>
        <dbReference type="Pfam" id="PF02771"/>
    </source>
</evidence>
<dbReference type="SUPFAM" id="SSF47203">
    <property type="entry name" value="Acyl-CoA dehydrogenase C-terminal domain-like"/>
    <property type="match status" value="1"/>
</dbReference>
<dbReference type="InterPro" id="IPR037069">
    <property type="entry name" value="AcylCoA_DH/ox_N_sf"/>
</dbReference>
<sequence length="388" mass="42127">MEAVVAGVRELLPVLRERAQETEDRRALAPETVKALAETGFFRLLQPARFGGHEAHPLAFLTGVRDIAAACGSTGWVASVIGVHNWQLALFPDRAQQDVWGGDTGTRMSSSYAPTGRITAVDGGYLVNGRWSFSSGCDHATWVLLGGIVPPGDDGTPADFRTFLLPASDYTVEDVWHTVGLRGTGSNDIVVTDAFVPAYRSLSFNDTARCVCPGQEQNPGPLYRIPYASIFSYAITTPIIGMATGAYQAHVEHTRSRVRASYVGVKAAEDPHSQVRIAEAASDIDSAWLALQANMRELMDLATAGTKLPMPLRLRIRRDQVRGTELAIRAVDRLFENSGGRALAVGTPIQRFWRDAHSGRVHAINDPERALSMFGRGEFGLPLNDAMV</sequence>
<keyword evidence="1" id="KW-0560">Oxidoreductase</keyword>
<feature type="domain" description="Acyl-CoA dehydrogenase C-terminal" evidence="4">
    <location>
        <begin position="235"/>
        <end position="366"/>
    </location>
</feature>
<evidence type="ECO:0000313" key="5">
    <source>
        <dbReference type="EMBL" id="KHD76456.1"/>
    </source>
</evidence>
<organism evidence="5 6">
    <name type="scientific">Actinoplanes utahensis</name>
    <dbReference type="NCBI Taxonomy" id="1869"/>
    <lineage>
        <taxon>Bacteria</taxon>
        <taxon>Bacillati</taxon>
        <taxon>Actinomycetota</taxon>
        <taxon>Actinomycetes</taxon>
        <taxon>Micromonosporales</taxon>
        <taxon>Micromonosporaceae</taxon>
        <taxon>Actinoplanes</taxon>
    </lineage>
</organism>
<dbReference type="EMBL" id="JRTT01000018">
    <property type="protein sequence ID" value="KHD76456.1"/>
    <property type="molecule type" value="Genomic_DNA"/>
</dbReference>
<dbReference type="RefSeq" id="WP_043525619.1">
    <property type="nucleotide sequence ID" value="NZ_BAABKU010000014.1"/>
</dbReference>
<feature type="domain" description="Acyl-CoA dehydrogenase/oxidase N-terminal" evidence="3">
    <location>
        <begin position="15"/>
        <end position="100"/>
    </location>
</feature>
<dbReference type="InterPro" id="IPR046373">
    <property type="entry name" value="Acyl-CoA_Oxase/DH_mid-dom_sf"/>
</dbReference>
<dbReference type="NCBIfam" id="NF045629">
    <property type="entry name" value="monooxsub_HsaA"/>
    <property type="match status" value="1"/>
</dbReference>
<dbReference type="InterPro" id="IPR009100">
    <property type="entry name" value="AcylCoA_DH/oxidase_NM_dom_sf"/>
</dbReference>
<dbReference type="PANTHER" id="PTHR48083:SF19">
    <property type="entry name" value="FLAVIN-DEPENDENT MONOOXYGENASE, OXYGENASE SUBUNIT HSAA"/>
    <property type="match status" value="1"/>
</dbReference>
<dbReference type="InterPro" id="IPR013107">
    <property type="entry name" value="Acyl-CoA_DH_C"/>
</dbReference>
<dbReference type="AlphaFoldDB" id="A0A0A6UM00"/>
<dbReference type="GO" id="GO:0003995">
    <property type="term" value="F:acyl-CoA dehydrogenase activity"/>
    <property type="evidence" value="ECO:0007669"/>
    <property type="project" value="TreeGrafter"/>
</dbReference>
<dbReference type="InterPro" id="IPR036250">
    <property type="entry name" value="AcylCo_DH-like_C"/>
</dbReference>